<evidence type="ECO:0000313" key="1">
    <source>
        <dbReference type="EMBL" id="CAJ2655216.1"/>
    </source>
</evidence>
<comment type="caution">
    <text evidence="1">The sequence shown here is derived from an EMBL/GenBank/DDBJ whole genome shotgun (WGS) entry which is preliminary data.</text>
</comment>
<organism evidence="1 2">
    <name type="scientific">Trifolium pratense</name>
    <name type="common">Red clover</name>
    <dbReference type="NCBI Taxonomy" id="57577"/>
    <lineage>
        <taxon>Eukaryota</taxon>
        <taxon>Viridiplantae</taxon>
        <taxon>Streptophyta</taxon>
        <taxon>Embryophyta</taxon>
        <taxon>Tracheophyta</taxon>
        <taxon>Spermatophyta</taxon>
        <taxon>Magnoliopsida</taxon>
        <taxon>eudicotyledons</taxon>
        <taxon>Gunneridae</taxon>
        <taxon>Pentapetalae</taxon>
        <taxon>rosids</taxon>
        <taxon>fabids</taxon>
        <taxon>Fabales</taxon>
        <taxon>Fabaceae</taxon>
        <taxon>Papilionoideae</taxon>
        <taxon>50 kb inversion clade</taxon>
        <taxon>NPAAA clade</taxon>
        <taxon>Hologalegina</taxon>
        <taxon>IRL clade</taxon>
        <taxon>Trifolieae</taxon>
        <taxon>Trifolium</taxon>
    </lineage>
</organism>
<dbReference type="EMBL" id="CASHSV030000206">
    <property type="protein sequence ID" value="CAJ2655216.1"/>
    <property type="molecule type" value="Genomic_DNA"/>
</dbReference>
<sequence length="69" mass="8038">MTSKKCSLIWVVLFLFMLNLSSKALANEMGHNRKLLSPDQGCKRGINKRITYELNKVFNKDKPHCHNYL</sequence>
<name>A0ACB0KFZ4_TRIPR</name>
<reference evidence="1" key="1">
    <citation type="submission" date="2023-10" db="EMBL/GenBank/DDBJ databases">
        <authorList>
            <person name="Rodriguez Cubillos JULIANA M."/>
            <person name="De Vega J."/>
        </authorList>
    </citation>
    <scope>NUCLEOTIDE SEQUENCE</scope>
</reference>
<evidence type="ECO:0000313" key="2">
    <source>
        <dbReference type="Proteomes" id="UP001177021"/>
    </source>
</evidence>
<gene>
    <name evidence="1" type="ORF">MILVUS5_LOCUS22198</name>
</gene>
<protein>
    <submittedName>
        <fullName evidence="1">Uncharacterized protein</fullName>
    </submittedName>
</protein>
<proteinExistence type="predicted"/>
<keyword evidence="2" id="KW-1185">Reference proteome</keyword>
<dbReference type="Proteomes" id="UP001177021">
    <property type="component" value="Unassembled WGS sequence"/>
</dbReference>
<accession>A0ACB0KFZ4</accession>